<dbReference type="EMBL" id="DQID01000108">
    <property type="protein sequence ID" value="HCT13954.1"/>
    <property type="molecule type" value="Genomic_DNA"/>
</dbReference>
<feature type="transmembrane region" description="Helical" evidence="1">
    <location>
        <begin position="158"/>
        <end position="177"/>
    </location>
</feature>
<dbReference type="Proteomes" id="UP000261739">
    <property type="component" value="Unassembled WGS sequence"/>
</dbReference>
<dbReference type="NCBIfam" id="TIGR03082">
    <property type="entry name" value="Gneg_AbrB_dup"/>
    <property type="match status" value="1"/>
</dbReference>
<feature type="transmembrane region" description="Helical" evidence="1">
    <location>
        <begin position="227"/>
        <end position="248"/>
    </location>
</feature>
<accession>A0A3D4SXE4</accession>
<feature type="transmembrane region" description="Helical" evidence="1">
    <location>
        <begin position="94"/>
        <end position="120"/>
    </location>
</feature>
<evidence type="ECO:0000256" key="1">
    <source>
        <dbReference type="SAM" id="Phobius"/>
    </source>
</evidence>
<dbReference type="InterPro" id="IPR017516">
    <property type="entry name" value="AbrB_dup"/>
</dbReference>
<keyword evidence="1" id="KW-0472">Membrane</keyword>
<evidence type="ECO:0000313" key="3">
    <source>
        <dbReference type="Proteomes" id="UP000261739"/>
    </source>
</evidence>
<evidence type="ECO:0008006" key="4">
    <source>
        <dbReference type="Google" id="ProtNLM"/>
    </source>
</evidence>
<dbReference type="PIRSF" id="PIRSF038991">
    <property type="entry name" value="Protein_AbrB"/>
    <property type="match status" value="1"/>
</dbReference>
<feature type="transmembrane region" description="Helical" evidence="1">
    <location>
        <begin position="197"/>
        <end position="215"/>
    </location>
</feature>
<organism evidence="2 3">
    <name type="scientific">Corynebacterium nuruki</name>
    <dbReference type="NCBI Taxonomy" id="1032851"/>
    <lineage>
        <taxon>Bacteria</taxon>
        <taxon>Bacillati</taxon>
        <taxon>Actinomycetota</taxon>
        <taxon>Actinomycetes</taxon>
        <taxon>Mycobacteriales</taxon>
        <taxon>Corynebacteriaceae</taxon>
        <taxon>Corynebacterium</taxon>
    </lineage>
</organism>
<dbReference type="InterPro" id="IPR007820">
    <property type="entry name" value="AbrB_fam"/>
</dbReference>
<dbReference type="AlphaFoldDB" id="A0A3D4SXE4"/>
<feature type="transmembrane region" description="Helical" evidence="1">
    <location>
        <begin position="25"/>
        <end position="58"/>
    </location>
</feature>
<dbReference type="RefSeq" id="WP_273051238.1">
    <property type="nucleotide sequence ID" value="NZ_DAITTW010000046.1"/>
</dbReference>
<comment type="caution">
    <text evidence="2">The sequence shown here is derived from an EMBL/GenBank/DDBJ whole genome shotgun (WGS) entry which is preliminary data.</text>
</comment>
<keyword evidence="1" id="KW-1133">Transmembrane helix</keyword>
<dbReference type="PANTHER" id="PTHR38457:SF1">
    <property type="entry name" value="REGULATOR ABRB-RELATED"/>
    <property type="match status" value="1"/>
</dbReference>
<dbReference type="Pfam" id="PF05145">
    <property type="entry name" value="AbrB"/>
    <property type="match status" value="1"/>
</dbReference>
<protein>
    <recommendedName>
        <fullName evidence="4">Ammonia monooxygenase</fullName>
    </recommendedName>
</protein>
<feature type="transmembrane region" description="Helical" evidence="1">
    <location>
        <begin position="254"/>
        <end position="276"/>
    </location>
</feature>
<proteinExistence type="predicted"/>
<dbReference type="GO" id="GO:0016020">
    <property type="term" value="C:membrane"/>
    <property type="evidence" value="ECO:0007669"/>
    <property type="project" value="InterPro"/>
</dbReference>
<name>A0A3D4SXE4_9CORY</name>
<keyword evidence="1" id="KW-0812">Transmembrane</keyword>
<sequence>MTARRRATPGTSGDRPRRTLEVAGVCAVAVLVGLGCTVAGVPASWIFAFLVVFGGYAILRNRQVTPPTRLMQPAQVLIAMVCTAPLFSLDGSTVLSYLVPTLLSVVATLAVCVVTGWLLWRAGATDAVSAVMSTLAGGASAMVILARELHADVRFITLTQYLRLSLVVLTLPLFVQLMGGSGGAGHGGGGVPWWEPAWRPVVGAAVIWGVTWLLIRVTSRWFSVPAPYLLISMLVTWLAGLAGVPDAWISPEGLILVAGYAVIGVQAGGTLTITALRTFARSLPLILTAVGVMILGAVAAAVIIASTTSVDLLDAYLATVPGGIYAVLAFAHDAGSAPVVTVGQVLRTLVMVVVGSYLPRILPPLVARWRRR</sequence>
<gene>
    <name evidence="2" type="ORF">DIW82_03935</name>
</gene>
<feature type="transmembrane region" description="Helical" evidence="1">
    <location>
        <begin position="283"/>
        <end position="305"/>
    </location>
</feature>
<evidence type="ECO:0000313" key="2">
    <source>
        <dbReference type="EMBL" id="HCT13954.1"/>
    </source>
</evidence>
<reference evidence="2 3" key="1">
    <citation type="journal article" date="2018" name="Nat. Biotechnol.">
        <title>A standardized bacterial taxonomy based on genome phylogeny substantially revises the tree of life.</title>
        <authorList>
            <person name="Parks D.H."/>
            <person name="Chuvochina M."/>
            <person name="Waite D.W."/>
            <person name="Rinke C."/>
            <person name="Skarshewski A."/>
            <person name="Chaumeil P.A."/>
            <person name="Hugenholtz P."/>
        </authorList>
    </citation>
    <scope>NUCLEOTIDE SEQUENCE [LARGE SCALE GENOMIC DNA]</scope>
    <source>
        <strain evidence="2">UBA11247</strain>
    </source>
</reference>
<dbReference type="PANTHER" id="PTHR38457">
    <property type="entry name" value="REGULATOR ABRB-RELATED"/>
    <property type="match status" value="1"/>
</dbReference>
<dbReference type="GO" id="GO:0010468">
    <property type="term" value="P:regulation of gene expression"/>
    <property type="evidence" value="ECO:0007669"/>
    <property type="project" value="InterPro"/>
</dbReference>